<dbReference type="GO" id="GO:0000324">
    <property type="term" value="C:fungal-type vacuole"/>
    <property type="evidence" value="ECO:0007669"/>
    <property type="project" value="TreeGrafter"/>
</dbReference>
<sequence>MTVVCITQAPVFFCAAIYVTLAQTINHYSPKLARFPPRYLYWVFIPSDIISLGLQGAGGGLSASSSGSSQIGVDIAMAGLILQVVMLFVFLGLFSDFVIRYLSSDSARNIGTRGKLFFGFLLLAVLTTLARCIFRADELKEGYTSGSLISNEGLFIGLEGVLIVVARARRLREGQPDTPDLIVVDGPSQFLEMMYPVEREDRAM</sequence>
<keyword evidence="4 5" id="KW-0472">Membrane</keyword>
<accession>A0AAD6G9B7</accession>
<dbReference type="EMBL" id="JAPVEA010000001">
    <property type="protein sequence ID" value="KAJ5465236.1"/>
    <property type="molecule type" value="Genomic_DNA"/>
</dbReference>
<evidence type="ECO:0000256" key="5">
    <source>
        <dbReference type="SAM" id="Phobius"/>
    </source>
</evidence>
<proteinExistence type="predicted"/>
<evidence type="ECO:0000256" key="3">
    <source>
        <dbReference type="ARBA" id="ARBA00022989"/>
    </source>
</evidence>
<dbReference type="PANTHER" id="PTHR31465:SF9">
    <property type="entry name" value="SPHINGOID LONG-CHAIN BASE TRANSPORTER RSB1"/>
    <property type="match status" value="1"/>
</dbReference>
<dbReference type="PANTHER" id="PTHR31465">
    <property type="entry name" value="PROTEIN RTA1-RELATED"/>
    <property type="match status" value="1"/>
</dbReference>
<name>A0AAD6G9B7_9EURO</name>
<comment type="subcellular location">
    <subcellularLocation>
        <location evidence="1">Membrane</location>
        <topology evidence="1">Multi-pass membrane protein</topology>
    </subcellularLocation>
</comment>
<dbReference type="Proteomes" id="UP001213681">
    <property type="component" value="Unassembled WGS sequence"/>
</dbReference>
<dbReference type="GO" id="GO:0005886">
    <property type="term" value="C:plasma membrane"/>
    <property type="evidence" value="ECO:0007669"/>
    <property type="project" value="TreeGrafter"/>
</dbReference>
<evidence type="ECO:0000313" key="6">
    <source>
        <dbReference type="EMBL" id="KAJ5465236.1"/>
    </source>
</evidence>
<feature type="transmembrane region" description="Helical" evidence="5">
    <location>
        <begin position="116"/>
        <end position="136"/>
    </location>
</feature>
<dbReference type="InterPro" id="IPR007568">
    <property type="entry name" value="RTA1"/>
</dbReference>
<dbReference type="AlphaFoldDB" id="A0AAD6G9B7"/>
<gene>
    <name evidence="6" type="ORF">N7458_000922</name>
</gene>
<evidence type="ECO:0000313" key="7">
    <source>
        <dbReference type="Proteomes" id="UP001213681"/>
    </source>
</evidence>
<dbReference type="RefSeq" id="XP_056772083.1">
    <property type="nucleotide sequence ID" value="XM_056904316.1"/>
</dbReference>
<keyword evidence="3 5" id="KW-1133">Transmembrane helix</keyword>
<organism evidence="6 7">
    <name type="scientific">Penicillium daleae</name>
    <dbReference type="NCBI Taxonomy" id="63821"/>
    <lineage>
        <taxon>Eukaryota</taxon>
        <taxon>Fungi</taxon>
        <taxon>Dikarya</taxon>
        <taxon>Ascomycota</taxon>
        <taxon>Pezizomycotina</taxon>
        <taxon>Eurotiomycetes</taxon>
        <taxon>Eurotiomycetidae</taxon>
        <taxon>Eurotiales</taxon>
        <taxon>Aspergillaceae</taxon>
        <taxon>Penicillium</taxon>
    </lineage>
</organism>
<dbReference type="Pfam" id="PF04479">
    <property type="entry name" value="RTA1"/>
    <property type="match status" value="1"/>
</dbReference>
<keyword evidence="2 5" id="KW-0812">Transmembrane</keyword>
<evidence type="ECO:0000256" key="2">
    <source>
        <dbReference type="ARBA" id="ARBA00022692"/>
    </source>
</evidence>
<protein>
    <submittedName>
        <fullName evidence="6">RTA1 like protein-domain-containing protein</fullName>
    </submittedName>
</protein>
<feature type="transmembrane region" description="Helical" evidence="5">
    <location>
        <begin position="148"/>
        <end position="166"/>
    </location>
</feature>
<comment type="caution">
    <text evidence="6">The sequence shown here is derived from an EMBL/GenBank/DDBJ whole genome shotgun (WGS) entry which is preliminary data.</text>
</comment>
<reference evidence="6" key="2">
    <citation type="journal article" date="2023" name="IMA Fungus">
        <title>Comparative genomic study of the Penicillium genus elucidates a diverse pangenome and 15 lateral gene transfer events.</title>
        <authorList>
            <person name="Petersen C."/>
            <person name="Sorensen T."/>
            <person name="Nielsen M.R."/>
            <person name="Sondergaard T.E."/>
            <person name="Sorensen J.L."/>
            <person name="Fitzpatrick D.A."/>
            <person name="Frisvad J.C."/>
            <person name="Nielsen K.L."/>
        </authorList>
    </citation>
    <scope>NUCLEOTIDE SEQUENCE</scope>
    <source>
        <strain evidence="6">IBT 16125</strain>
    </source>
</reference>
<evidence type="ECO:0000256" key="4">
    <source>
        <dbReference type="ARBA" id="ARBA00023136"/>
    </source>
</evidence>
<keyword evidence="7" id="KW-1185">Reference proteome</keyword>
<dbReference type="GeneID" id="81594559"/>
<reference evidence="6" key="1">
    <citation type="submission" date="2022-12" db="EMBL/GenBank/DDBJ databases">
        <authorList>
            <person name="Petersen C."/>
        </authorList>
    </citation>
    <scope>NUCLEOTIDE SEQUENCE</scope>
    <source>
        <strain evidence="6">IBT 16125</strain>
    </source>
</reference>
<feature type="transmembrane region" description="Helical" evidence="5">
    <location>
        <begin position="75"/>
        <end position="95"/>
    </location>
</feature>
<evidence type="ECO:0000256" key="1">
    <source>
        <dbReference type="ARBA" id="ARBA00004141"/>
    </source>
</evidence>